<dbReference type="GO" id="GO:0003743">
    <property type="term" value="F:translation initiation factor activity"/>
    <property type="evidence" value="ECO:0007669"/>
    <property type="project" value="UniProtKB-KW"/>
</dbReference>
<evidence type="ECO:0000256" key="4">
    <source>
        <dbReference type="ARBA" id="ARBA00023242"/>
    </source>
</evidence>
<name>R4ULY9_COPFO</name>
<dbReference type="EMBL" id="KC632286">
    <property type="protein sequence ID" value="AGM32100.1"/>
    <property type="molecule type" value="mRNA"/>
</dbReference>
<dbReference type="GO" id="GO:1990841">
    <property type="term" value="F:promoter-specific chromatin binding"/>
    <property type="evidence" value="ECO:0007669"/>
    <property type="project" value="TreeGrafter"/>
</dbReference>
<organism evidence="7">
    <name type="scientific">Coptotermes formosanus</name>
    <name type="common">Formosan subterranean termite</name>
    <dbReference type="NCBI Taxonomy" id="36987"/>
    <lineage>
        <taxon>Eukaryota</taxon>
        <taxon>Metazoa</taxon>
        <taxon>Ecdysozoa</taxon>
        <taxon>Arthropoda</taxon>
        <taxon>Hexapoda</taxon>
        <taxon>Insecta</taxon>
        <taxon>Pterygota</taxon>
        <taxon>Neoptera</taxon>
        <taxon>Polyneoptera</taxon>
        <taxon>Dictyoptera</taxon>
        <taxon>Blattodea</taxon>
        <taxon>Blattoidea</taxon>
        <taxon>Termitoidae</taxon>
        <taxon>Rhinotermitidae</taxon>
        <taxon>Coptotermes</taxon>
    </lineage>
</organism>
<dbReference type="CDD" id="cd07982">
    <property type="entry name" value="HFD_TAF10"/>
    <property type="match status" value="1"/>
</dbReference>
<dbReference type="AlphaFoldDB" id="R4ULY9"/>
<evidence type="ECO:0000256" key="5">
    <source>
        <dbReference type="ARBA" id="ARBA00025730"/>
    </source>
</evidence>
<keyword evidence="7" id="KW-0648">Protein biosynthesis</keyword>
<keyword evidence="7" id="KW-0396">Initiation factor</keyword>
<keyword evidence="2" id="KW-0805">Transcription regulation</keyword>
<dbReference type="GO" id="GO:0006367">
    <property type="term" value="P:transcription initiation at RNA polymerase II promoter"/>
    <property type="evidence" value="ECO:0007669"/>
    <property type="project" value="TreeGrafter"/>
</dbReference>
<evidence type="ECO:0000256" key="3">
    <source>
        <dbReference type="ARBA" id="ARBA00023163"/>
    </source>
</evidence>
<comment type="similarity">
    <text evidence="5">Belongs to the TAF10 family.</text>
</comment>
<dbReference type="GO" id="GO:0000124">
    <property type="term" value="C:SAGA complex"/>
    <property type="evidence" value="ECO:0007669"/>
    <property type="project" value="TreeGrafter"/>
</dbReference>
<dbReference type="InterPro" id="IPR003923">
    <property type="entry name" value="TAF10"/>
</dbReference>
<accession>R4ULY9</accession>
<dbReference type="PANTHER" id="PTHR21242">
    <property type="entry name" value="TRANSCRIPTION INITIATION FACTOR TFIID SUBUNIT 10"/>
    <property type="match status" value="1"/>
</dbReference>
<proteinExistence type="evidence at transcript level"/>
<dbReference type="PRINTS" id="PR01443">
    <property type="entry name" value="TFIID30KDSUB"/>
</dbReference>
<evidence type="ECO:0000256" key="6">
    <source>
        <dbReference type="SAM" id="MobiDB-lite"/>
    </source>
</evidence>
<dbReference type="PANTHER" id="PTHR21242:SF0">
    <property type="entry name" value="TRANSCRIPTION INITIATION FACTOR TFIID SUBUNIT 10"/>
    <property type="match status" value="1"/>
</dbReference>
<reference evidence="7" key="1">
    <citation type="submission" date="2013-02" db="EMBL/GenBank/DDBJ databases">
        <title>Immune-Related transcriptome of Coptotermes formosanus Shiraki workers: the defense mechanism.</title>
        <authorList>
            <person name="Hussain A."/>
            <person name="Li Y.F."/>
            <person name="Wen S.Y."/>
        </authorList>
    </citation>
    <scope>NUCLEOTIDE SEQUENCE</scope>
</reference>
<evidence type="ECO:0000256" key="1">
    <source>
        <dbReference type="ARBA" id="ARBA00004123"/>
    </source>
</evidence>
<keyword evidence="3" id="KW-0804">Transcription</keyword>
<comment type="subcellular location">
    <subcellularLocation>
        <location evidence="1">Nucleus</location>
    </subcellularLocation>
</comment>
<dbReference type="Pfam" id="PF03540">
    <property type="entry name" value="TAF10"/>
    <property type="match status" value="1"/>
</dbReference>
<sequence>MNSSDVENGDGNEYGLDASPNSANNDIGMAGAGEGKTAGQPLSDFLLQLEDYIPTIPDAVTAFYLQSAGFETSDPRIIRLVSLAAQKFVSDVANDALQHCKTRGASQTSKTSKGKDRRYSLTMEDLTPALAEYGITVKKPHYFV</sequence>
<protein>
    <submittedName>
        <fullName evidence="7">Transcription initiation factor TFIID subunit 10-like protein</fullName>
    </submittedName>
</protein>
<evidence type="ECO:0000256" key="2">
    <source>
        <dbReference type="ARBA" id="ARBA00023015"/>
    </source>
</evidence>
<feature type="region of interest" description="Disordered" evidence="6">
    <location>
        <begin position="1"/>
        <end position="35"/>
    </location>
</feature>
<evidence type="ECO:0000313" key="7">
    <source>
        <dbReference type="EMBL" id="AGM32100.1"/>
    </source>
</evidence>
<keyword evidence="4" id="KW-0539">Nucleus</keyword>
<dbReference type="GO" id="GO:0016251">
    <property type="term" value="F:RNA polymerase II general transcription initiation factor activity"/>
    <property type="evidence" value="ECO:0007669"/>
    <property type="project" value="TreeGrafter"/>
</dbReference>
<dbReference type="GO" id="GO:0005669">
    <property type="term" value="C:transcription factor TFIID complex"/>
    <property type="evidence" value="ECO:0007669"/>
    <property type="project" value="TreeGrafter"/>
</dbReference>